<reference evidence="7 8" key="1">
    <citation type="journal article" date="2024" name="Nat. Commun.">
        <title>Phylogenomics reveals the evolutionary origins of lichenization in chlorophyte algae.</title>
        <authorList>
            <person name="Puginier C."/>
            <person name="Libourel C."/>
            <person name="Otte J."/>
            <person name="Skaloud P."/>
            <person name="Haon M."/>
            <person name="Grisel S."/>
            <person name="Petersen M."/>
            <person name="Berrin J.G."/>
            <person name="Delaux P.M."/>
            <person name="Dal Grande F."/>
            <person name="Keller J."/>
        </authorList>
    </citation>
    <scope>NUCLEOTIDE SEQUENCE [LARGE SCALE GENOMIC DNA]</scope>
    <source>
        <strain evidence="7 8">SAG 216-7</strain>
    </source>
</reference>
<keyword evidence="4" id="KW-0732">Signal</keyword>
<dbReference type="InterPro" id="IPR009006">
    <property type="entry name" value="Ala_racemase/Decarboxylase_C"/>
</dbReference>
<evidence type="ECO:0000256" key="4">
    <source>
        <dbReference type="SAM" id="SignalP"/>
    </source>
</evidence>
<feature type="chain" id="PRO_5046381543" description="Alanine racemase C-terminal domain-containing protein" evidence="4">
    <location>
        <begin position="19"/>
        <end position="386"/>
    </location>
</feature>
<dbReference type="Gene3D" id="3.20.20.10">
    <property type="entry name" value="Alanine racemase"/>
    <property type="match status" value="1"/>
</dbReference>
<evidence type="ECO:0000256" key="2">
    <source>
        <dbReference type="ARBA" id="ARBA00022898"/>
    </source>
</evidence>
<accession>A0ABR2YFS2</accession>
<protein>
    <recommendedName>
        <fullName evidence="9">Alanine racemase C-terminal domain-containing protein</fullName>
    </recommendedName>
</protein>
<dbReference type="PANTHER" id="PTHR30511:SF0">
    <property type="entry name" value="ALANINE RACEMASE, CATABOLIC-RELATED"/>
    <property type="match status" value="1"/>
</dbReference>
<dbReference type="InterPro" id="IPR000821">
    <property type="entry name" value="Ala_racemase"/>
</dbReference>
<comment type="cofactor">
    <cofactor evidence="1">
        <name>pyridoxal 5'-phosphate</name>
        <dbReference type="ChEBI" id="CHEBI:597326"/>
    </cofactor>
</comment>
<dbReference type="Proteomes" id="UP001491310">
    <property type="component" value="Unassembled WGS sequence"/>
</dbReference>
<dbReference type="SUPFAM" id="SSF51419">
    <property type="entry name" value="PLP-binding barrel"/>
    <property type="match status" value="1"/>
</dbReference>
<dbReference type="SUPFAM" id="SSF50621">
    <property type="entry name" value="Alanine racemase C-terminal domain-like"/>
    <property type="match status" value="1"/>
</dbReference>
<keyword evidence="2" id="KW-0663">Pyridoxal phosphate</keyword>
<dbReference type="Pfam" id="PF01168">
    <property type="entry name" value="Ala_racemase_N"/>
    <property type="match status" value="1"/>
</dbReference>
<evidence type="ECO:0000259" key="5">
    <source>
        <dbReference type="Pfam" id="PF00842"/>
    </source>
</evidence>
<evidence type="ECO:0000313" key="7">
    <source>
        <dbReference type="EMBL" id="KAK9904275.1"/>
    </source>
</evidence>
<feature type="domain" description="Alanine racemase N-terminal" evidence="6">
    <location>
        <begin position="53"/>
        <end position="263"/>
    </location>
</feature>
<name>A0ABR2YFS2_9CHLO</name>
<organism evidence="7 8">
    <name type="scientific">Coccomyxa subellipsoidea</name>
    <dbReference type="NCBI Taxonomy" id="248742"/>
    <lineage>
        <taxon>Eukaryota</taxon>
        <taxon>Viridiplantae</taxon>
        <taxon>Chlorophyta</taxon>
        <taxon>core chlorophytes</taxon>
        <taxon>Trebouxiophyceae</taxon>
        <taxon>Trebouxiophyceae incertae sedis</taxon>
        <taxon>Coccomyxaceae</taxon>
        <taxon>Coccomyxa</taxon>
    </lineage>
</organism>
<evidence type="ECO:0008006" key="9">
    <source>
        <dbReference type="Google" id="ProtNLM"/>
    </source>
</evidence>
<feature type="signal peptide" evidence="4">
    <location>
        <begin position="1"/>
        <end position="18"/>
    </location>
</feature>
<evidence type="ECO:0000259" key="6">
    <source>
        <dbReference type="Pfam" id="PF01168"/>
    </source>
</evidence>
<gene>
    <name evidence="7" type="ORF">WJX75_008242</name>
</gene>
<proteinExistence type="predicted"/>
<sequence>MVHLTYLILSAMALTAFASVQSDFGQLPGERQRFRILGPTRTYTTSQSWIEVSYSDLTHNAGKVLYQLGPDVTPLAIVQGNGYGHGLDTVAKAFLGSGFKELGVADINEAITLRQEGVQVPIHIMYQPDFLTTRVMALEDVEVYVEDVEFAHVLCEETMAVKREAPMQVHVKVAVGGAVQGVSTLEAAMELIEYIGTCTSLQLRGIVTEHAEPRELETFAEKLRVAGAKFGVTGVAASPKMLRDKEAYGTTGIVHVGAALYGQQEVVPGTRSAARWLTRIATLEKVKAGDLLHEGHHSKKDMTVAVIYHGYTDAFQLDEVSVRGKICSRVDLGNSMRVTIIDVTAVPGVQVGDMVLLHGVDGKTELKKPWNLAAVSIGVPRIPKWD</sequence>
<dbReference type="EMBL" id="JALJOT010000013">
    <property type="protein sequence ID" value="KAK9904275.1"/>
    <property type="molecule type" value="Genomic_DNA"/>
</dbReference>
<evidence type="ECO:0000256" key="1">
    <source>
        <dbReference type="ARBA" id="ARBA00001933"/>
    </source>
</evidence>
<keyword evidence="3" id="KW-0413">Isomerase</keyword>
<evidence type="ECO:0000256" key="3">
    <source>
        <dbReference type="ARBA" id="ARBA00023235"/>
    </source>
</evidence>
<keyword evidence="8" id="KW-1185">Reference proteome</keyword>
<dbReference type="Pfam" id="PF00842">
    <property type="entry name" value="Ala_racemase_C"/>
    <property type="match status" value="1"/>
</dbReference>
<comment type="caution">
    <text evidence="7">The sequence shown here is derived from an EMBL/GenBank/DDBJ whole genome shotgun (WGS) entry which is preliminary data.</text>
</comment>
<dbReference type="PRINTS" id="PR00992">
    <property type="entry name" value="ALARACEMASE"/>
</dbReference>
<dbReference type="Gene3D" id="2.40.37.10">
    <property type="entry name" value="Lyase, Ornithine Decarboxylase, Chain A, domain 1"/>
    <property type="match status" value="1"/>
</dbReference>
<dbReference type="InterPro" id="IPR029066">
    <property type="entry name" value="PLP-binding_barrel"/>
</dbReference>
<dbReference type="PANTHER" id="PTHR30511">
    <property type="entry name" value="ALANINE RACEMASE"/>
    <property type="match status" value="1"/>
</dbReference>
<dbReference type="InterPro" id="IPR001608">
    <property type="entry name" value="Ala_racemase_N"/>
</dbReference>
<evidence type="ECO:0000313" key="8">
    <source>
        <dbReference type="Proteomes" id="UP001491310"/>
    </source>
</evidence>
<dbReference type="InterPro" id="IPR011079">
    <property type="entry name" value="Ala_racemase_C"/>
</dbReference>
<feature type="domain" description="Alanine racemase C-terminal" evidence="5">
    <location>
        <begin position="274"/>
        <end position="365"/>
    </location>
</feature>